<dbReference type="PANTHER" id="PTHR46300:SF5">
    <property type="entry name" value="CYTOCHROME P450"/>
    <property type="match status" value="1"/>
</dbReference>
<dbReference type="AlphaFoldDB" id="W6Y6E9"/>
<keyword evidence="4" id="KW-0408">Iron</keyword>
<dbReference type="GO" id="GO:0005506">
    <property type="term" value="F:iron ion binding"/>
    <property type="evidence" value="ECO:0007669"/>
    <property type="project" value="InterPro"/>
</dbReference>
<sequence length="330" mass="37951">MYQDILVVCLLAIAAGFLFGIITSQRCLRRATNRLPEGPWGYPLLGMRAFLPHSLWAQKYGSLYFFTVGNQRFVVVSDSEIAKYLFLKNGFICSIAKKYSSRARQFSRAEASHTLRTETCALSHDFMNMTGPMSNLVDFLPTWLQEGLPWEMKRRANELNTALMETYGQEVRRVERDMKNDVHVEDCLVKTMITRREKDKLDDIDIATLASAFMLESVDATGSIIQWFTALISTHTHVQRRAHEELDRVVGRSRARKLRDKAILPYRRAIVKEVERCHNPFWLGILHAVSKDLICNDKLIPAGSVLLLNTRNMHHDPARWSGTLPDKRRI</sequence>
<evidence type="ECO:0000256" key="4">
    <source>
        <dbReference type="ARBA" id="ARBA00023004"/>
    </source>
</evidence>
<dbReference type="GO" id="GO:0004497">
    <property type="term" value="F:monooxygenase activity"/>
    <property type="evidence" value="ECO:0007669"/>
    <property type="project" value="InterPro"/>
</dbReference>
<dbReference type="InterPro" id="IPR001128">
    <property type="entry name" value="Cyt_P450"/>
</dbReference>
<dbReference type="eggNOG" id="KOG0156">
    <property type="taxonomic scope" value="Eukaryota"/>
</dbReference>
<dbReference type="PANTHER" id="PTHR46300">
    <property type="entry name" value="P450, PUTATIVE (EUROFUNG)-RELATED-RELATED"/>
    <property type="match status" value="1"/>
</dbReference>
<organism evidence="5 6">
    <name type="scientific">Cochliobolus carbonum (strain 26-R-13)</name>
    <name type="common">Maize leaf spot fungus</name>
    <name type="synonym">Bipolaris zeicola</name>
    <dbReference type="NCBI Taxonomy" id="930089"/>
    <lineage>
        <taxon>Eukaryota</taxon>
        <taxon>Fungi</taxon>
        <taxon>Dikarya</taxon>
        <taxon>Ascomycota</taxon>
        <taxon>Pezizomycotina</taxon>
        <taxon>Dothideomycetes</taxon>
        <taxon>Pleosporomycetidae</taxon>
        <taxon>Pleosporales</taxon>
        <taxon>Pleosporineae</taxon>
        <taxon>Pleosporaceae</taxon>
        <taxon>Bipolaris</taxon>
    </lineage>
</organism>
<evidence type="ECO:0008006" key="7">
    <source>
        <dbReference type="Google" id="ProtNLM"/>
    </source>
</evidence>
<dbReference type="KEGG" id="bze:COCCADRAFT_31478"/>
<accession>W6Y6E9</accession>
<dbReference type="EMBL" id="KI965088">
    <property type="protein sequence ID" value="EUC26856.1"/>
    <property type="molecule type" value="Genomic_DNA"/>
</dbReference>
<name>W6Y6E9_COCC2</name>
<dbReference type="GeneID" id="19146955"/>
<dbReference type="Proteomes" id="UP000053841">
    <property type="component" value="Unassembled WGS sequence"/>
</dbReference>
<dbReference type="InterPro" id="IPR050364">
    <property type="entry name" value="Cytochrome_P450_fung"/>
</dbReference>
<evidence type="ECO:0000313" key="5">
    <source>
        <dbReference type="EMBL" id="EUC26856.1"/>
    </source>
</evidence>
<protein>
    <recommendedName>
        <fullName evidence="7">Cytochrome P450</fullName>
    </recommendedName>
</protein>
<dbReference type="HOGENOM" id="CLU_001570_2_2_1"/>
<dbReference type="OrthoDB" id="3666449at2759"/>
<evidence type="ECO:0000256" key="1">
    <source>
        <dbReference type="ARBA" id="ARBA00010617"/>
    </source>
</evidence>
<dbReference type="InterPro" id="IPR036396">
    <property type="entry name" value="Cyt_P450_sf"/>
</dbReference>
<evidence type="ECO:0000313" key="6">
    <source>
        <dbReference type="Proteomes" id="UP000053841"/>
    </source>
</evidence>
<gene>
    <name evidence="5" type="ORF">COCCADRAFT_31478</name>
</gene>
<dbReference type="SUPFAM" id="SSF48264">
    <property type="entry name" value="Cytochrome P450"/>
    <property type="match status" value="1"/>
</dbReference>
<evidence type="ECO:0000256" key="3">
    <source>
        <dbReference type="ARBA" id="ARBA00023002"/>
    </source>
</evidence>
<comment type="similarity">
    <text evidence="1">Belongs to the cytochrome P450 family.</text>
</comment>
<reference evidence="5 6" key="1">
    <citation type="journal article" date="2013" name="PLoS Genet.">
        <title>Comparative genome structure, secondary metabolite, and effector coding capacity across Cochliobolus pathogens.</title>
        <authorList>
            <person name="Condon B.J."/>
            <person name="Leng Y."/>
            <person name="Wu D."/>
            <person name="Bushley K.E."/>
            <person name="Ohm R.A."/>
            <person name="Otillar R."/>
            <person name="Martin J."/>
            <person name="Schackwitz W."/>
            <person name="Grimwood J."/>
            <person name="MohdZainudin N."/>
            <person name="Xue C."/>
            <person name="Wang R."/>
            <person name="Manning V.A."/>
            <person name="Dhillon B."/>
            <person name="Tu Z.J."/>
            <person name="Steffenson B.J."/>
            <person name="Salamov A."/>
            <person name="Sun H."/>
            <person name="Lowry S."/>
            <person name="LaButti K."/>
            <person name="Han J."/>
            <person name="Copeland A."/>
            <person name="Lindquist E."/>
            <person name="Barry K."/>
            <person name="Schmutz J."/>
            <person name="Baker S.E."/>
            <person name="Ciuffetti L.M."/>
            <person name="Grigoriev I.V."/>
            <person name="Zhong S."/>
            <person name="Turgeon B.G."/>
        </authorList>
    </citation>
    <scope>NUCLEOTIDE SEQUENCE [LARGE SCALE GENOMIC DNA]</scope>
    <source>
        <strain evidence="5 6">26-R-13</strain>
    </source>
</reference>
<evidence type="ECO:0000256" key="2">
    <source>
        <dbReference type="ARBA" id="ARBA00022723"/>
    </source>
</evidence>
<dbReference type="Pfam" id="PF00067">
    <property type="entry name" value="p450"/>
    <property type="match status" value="1"/>
</dbReference>
<keyword evidence="3" id="KW-0560">Oxidoreductase</keyword>
<dbReference type="Gene3D" id="1.10.630.10">
    <property type="entry name" value="Cytochrome P450"/>
    <property type="match status" value="2"/>
</dbReference>
<keyword evidence="2" id="KW-0479">Metal-binding</keyword>
<proteinExistence type="inferred from homology"/>
<keyword evidence="6" id="KW-1185">Reference proteome</keyword>
<dbReference type="GO" id="GO:0016705">
    <property type="term" value="F:oxidoreductase activity, acting on paired donors, with incorporation or reduction of molecular oxygen"/>
    <property type="evidence" value="ECO:0007669"/>
    <property type="project" value="InterPro"/>
</dbReference>
<dbReference type="GO" id="GO:0020037">
    <property type="term" value="F:heme binding"/>
    <property type="evidence" value="ECO:0007669"/>
    <property type="project" value="InterPro"/>
</dbReference>
<dbReference type="RefSeq" id="XP_007718837.1">
    <property type="nucleotide sequence ID" value="XM_007720647.1"/>
</dbReference>